<reference evidence="1" key="1">
    <citation type="submission" date="2007-06" db="EMBL/GenBank/DDBJ databases">
        <authorList>
            <person name="Fulton L."/>
            <person name="Clifton S."/>
            <person name="Fulton B."/>
            <person name="Xu J."/>
            <person name="Minx P."/>
            <person name="Pepin K.H."/>
            <person name="Johnson M."/>
            <person name="Thiruvilangam P."/>
            <person name="Bhonagiri V."/>
            <person name="Nash W.E."/>
            <person name="Mardis E.R."/>
            <person name="Wilson R.K."/>
        </authorList>
    </citation>
    <scope>NUCLEOTIDE SEQUENCE [LARGE SCALE GENOMIC DNA]</scope>
    <source>
        <strain evidence="1">ATCC 8492</strain>
    </source>
</reference>
<sequence>MFSFFSLLIIIVLKRKKDAANLLHPFYKSLIRRD</sequence>
<evidence type="ECO:0000313" key="2">
    <source>
        <dbReference type="Proteomes" id="UP000004110"/>
    </source>
</evidence>
<evidence type="ECO:0000313" key="1">
    <source>
        <dbReference type="EMBL" id="EDO53669.1"/>
    </source>
</evidence>
<gene>
    <name evidence="1" type="ORF">BACUNI_02948</name>
</gene>
<organism evidence="1 2">
    <name type="scientific">Bacteroides uniformis (strain ATCC 8492 / DSM 6597 / CCUG 4942 / CIP 103695 / JCM 5828 / KCTC 5204 / NCTC 13054 / VPI 0061)</name>
    <dbReference type="NCBI Taxonomy" id="411479"/>
    <lineage>
        <taxon>Bacteria</taxon>
        <taxon>Pseudomonadati</taxon>
        <taxon>Bacteroidota</taxon>
        <taxon>Bacteroidia</taxon>
        <taxon>Bacteroidales</taxon>
        <taxon>Bacteroidaceae</taxon>
        <taxon>Bacteroides</taxon>
    </lineage>
</organism>
<proteinExistence type="predicted"/>
<protein>
    <submittedName>
        <fullName evidence="1">Uncharacterized protein</fullName>
    </submittedName>
</protein>
<keyword evidence="2" id="KW-1185">Reference proteome</keyword>
<dbReference type="Proteomes" id="UP000004110">
    <property type="component" value="Unassembled WGS sequence"/>
</dbReference>
<reference evidence="1" key="2">
    <citation type="submission" date="2013-11" db="EMBL/GenBank/DDBJ databases">
        <title>Draft genome sequence of Bacteroides uniformis (ATCC 8492).</title>
        <authorList>
            <person name="Sudarsanam P."/>
            <person name="Ley R."/>
            <person name="Guruge J."/>
            <person name="Turnbaugh P.J."/>
            <person name="Mahowald M."/>
            <person name="Liep D."/>
            <person name="Gordon J."/>
        </authorList>
    </citation>
    <scope>NUCLEOTIDE SEQUENCE</scope>
    <source>
        <strain evidence="1">ATCC 8492</strain>
    </source>
</reference>
<name>A0ABC9NA91_BACUC</name>
<dbReference type="AlphaFoldDB" id="A0ABC9NA91"/>
<accession>A0ABC9NA91</accession>
<dbReference type="EMBL" id="AAYH02000045">
    <property type="protein sequence ID" value="EDO53669.1"/>
    <property type="molecule type" value="Genomic_DNA"/>
</dbReference>
<comment type="caution">
    <text evidence="1">The sequence shown here is derived from an EMBL/GenBank/DDBJ whole genome shotgun (WGS) entry which is preliminary data.</text>
</comment>